<sequence length="129" mass="14471">MHATDCNFTIRGYSIDPPGAIRGLMYTVQFVRGVTLALRSWREERITFTRCTYSDEMGGYVLTYDDSSDDNAYVCAIVLSERGKNMVGIIAGEKPALALEAEAILRDKGYKTHMIKETKTKGYHNGYAE</sequence>
<reference evidence="1" key="1">
    <citation type="journal article" date="2021" name="Proc. Natl. Acad. Sci. U.S.A.">
        <title>A Catalog of Tens of Thousands of Viruses from Human Metagenomes Reveals Hidden Associations with Chronic Diseases.</title>
        <authorList>
            <person name="Tisza M.J."/>
            <person name="Buck C.B."/>
        </authorList>
    </citation>
    <scope>NUCLEOTIDE SEQUENCE</scope>
    <source>
        <strain evidence="1">CtQ091</strain>
    </source>
</reference>
<protein>
    <submittedName>
        <fullName evidence="1">Uncharacterized protein</fullName>
    </submittedName>
</protein>
<accession>A0A8S5NUL7</accession>
<organism evidence="1">
    <name type="scientific">Siphoviridae sp. ctQ091</name>
    <dbReference type="NCBI Taxonomy" id="2825490"/>
    <lineage>
        <taxon>Viruses</taxon>
        <taxon>Duplodnaviria</taxon>
        <taxon>Heunggongvirae</taxon>
        <taxon>Uroviricota</taxon>
        <taxon>Caudoviricetes</taxon>
    </lineage>
</organism>
<proteinExistence type="predicted"/>
<name>A0A8S5NUL7_9CAUD</name>
<evidence type="ECO:0000313" key="1">
    <source>
        <dbReference type="EMBL" id="DAD98060.1"/>
    </source>
</evidence>
<dbReference type="EMBL" id="BK015252">
    <property type="protein sequence ID" value="DAD98060.1"/>
    <property type="molecule type" value="Genomic_DNA"/>
</dbReference>